<evidence type="ECO:0000259" key="2">
    <source>
        <dbReference type="PROSITE" id="PS51352"/>
    </source>
</evidence>
<dbReference type="InterPro" id="IPR013766">
    <property type="entry name" value="Thioredoxin_domain"/>
</dbReference>
<dbReference type="PRINTS" id="PR00421">
    <property type="entry name" value="THIOREDOXIN"/>
</dbReference>
<dbReference type="GO" id="GO:0015035">
    <property type="term" value="F:protein-disulfide reductase activity"/>
    <property type="evidence" value="ECO:0007669"/>
    <property type="project" value="InterPro"/>
</dbReference>
<comment type="caution">
    <text evidence="3">The sequence shown here is derived from an EMBL/GenBank/DDBJ whole genome shotgun (WGS) entry which is preliminary data.</text>
</comment>
<dbReference type="InterPro" id="IPR036249">
    <property type="entry name" value="Thioredoxin-like_sf"/>
</dbReference>
<evidence type="ECO:0000256" key="1">
    <source>
        <dbReference type="ARBA" id="ARBA00023157"/>
    </source>
</evidence>
<dbReference type="Gene3D" id="3.40.30.10">
    <property type="entry name" value="Glutaredoxin"/>
    <property type="match status" value="1"/>
</dbReference>
<name>A0A9P6WIW7_9ASCO</name>
<dbReference type="OrthoDB" id="10263751at2759"/>
<evidence type="ECO:0000313" key="3">
    <source>
        <dbReference type="EMBL" id="KAG0687966.1"/>
    </source>
</evidence>
<gene>
    <name evidence="3" type="primary">TRX3</name>
    <name evidence="3" type="ORF">C6P40_001580</name>
</gene>
<sequence>MFTARQSINAARRFAVQPASRFFHATRTAQKVTEVTTTEDFRNTVLKSPIAFVDFYATWCGPCKMIAPYVDKFSEMHKTVDFYKVDVDEASDIAVHYGISSMPTFLVIKQGKVVDKIIGANPQGINSALITATQG</sequence>
<dbReference type="NCBIfam" id="TIGR01068">
    <property type="entry name" value="thioredoxin"/>
    <property type="match status" value="1"/>
</dbReference>
<proteinExistence type="predicted"/>
<dbReference type="PROSITE" id="PS51352">
    <property type="entry name" value="THIOREDOXIN_2"/>
    <property type="match status" value="1"/>
</dbReference>
<feature type="domain" description="Thioredoxin" evidence="2">
    <location>
        <begin position="13"/>
        <end position="135"/>
    </location>
</feature>
<keyword evidence="1" id="KW-1015">Disulfide bond</keyword>
<dbReference type="Pfam" id="PF00085">
    <property type="entry name" value="Thioredoxin"/>
    <property type="match status" value="1"/>
</dbReference>
<reference evidence="3" key="1">
    <citation type="submission" date="2020-11" db="EMBL/GenBank/DDBJ databases">
        <title>Kefir isolates.</title>
        <authorList>
            <person name="Marcisauskas S."/>
            <person name="Kim Y."/>
            <person name="Blasche S."/>
        </authorList>
    </citation>
    <scope>NUCLEOTIDE SEQUENCE</scope>
    <source>
        <strain evidence="3">Olga-1</strain>
    </source>
</reference>
<organism evidence="3 4">
    <name type="scientific">Pichia californica</name>
    <dbReference type="NCBI Taxonomy" id="460514"/>
    <lineage>
        <taxon>Eukaryota</taxon>
        <taxon>Fungi</taxon>
        <taxon>Dikarya</taxon>
        <taxon>Ascomycota</taxon>
        <taxon>Saccharomycotina</taxon>
        <taxon>Pichiomycetes</taxon>
        <taxon>Pichiales</taxon>
        <taxon>Pichiaceae</taxon>
        <taxon>Pichia</taxon>
    </lineage>
</organism>
<dbReference type="InterPro" id="IPR017937">
    <property type="entry name" value="Thioredoxin_CS"/>
</dbReference>
<dbReference type="PANTHER" id="PTHR46115">
    <property type="entry name" value="THIOREDOXIN-LIKE PROTEIN 1"/>
    <property type="match status" value="1"/>
</dbReference>
<dbReference type="Proteomes" id="UP000697127">
    <property type="component" value="Unassembled WGS sequence"/>
</dbReference>
<dbReference type="InterPro" id="IPR005746">
    <property type="entry name" value="Thioredoxin"/>
</dbReference>
<accession>A0A9P6WIW7</accession>
<dbReference type="SUPFAM" id="SSF52833">
    <property type="entry name" value="Thioredoxin-like"/>
    <property type="match status" value="1"/>
</dbReference>
<protein>
    <submittedName>
        <fullName evidence="3">Mitochondrial thioredoxin</fullName>
    </submittedName>
</protein>
<dbReference type="CDD" id="cd02947">
    <property type="entry name" value="TRX_family"/>
    <property type="match status" value="1"/>
</dbReference>
<keyword evidence="4" id="KW-1185">Reference proteome</keyword>
<evidence type="ECO:0000313" key="4">
    <source>
        <dbReference type="Proteomes" id="UP000697127"/>
    </source>
</evidence>
<dbReference type="EMBL" id="PUHW01000196">
    <property type="protein sequence ID" value="KAG0687966.1"/>
    <property type="molecule type" value="Genomic_DNA"/>
</dbReference>
<dbReference type="PROSITE" id="PS00194">
    <property type="entry name" value="THIOREDOXIN_1"/>
    <property type="match status" value="1"/>
</dbReference>
<dbReference type="AlphaFoldDB" id="A0A9P6WIW7"/>